<reference evidence="1" key="1">
    <citation type="submission" date="2022-05" db="EMBL/GenBank/DDBJ databases">
        <title>A multi-omics perspective on studying reproductive biology in Daphnia sinensis.</title>
        <authorList>
            <person name="Jia J."/>
        </authorList>
    </citation>
    <scope>NUCLEOTIDE SEQUENCE</scope>
    <source>
        <strain evidence="1">WSL</strain>
    </source>
</reference>
<evidence type="ECO:0000313" key="1">
    <source>
        <dbReference type="EMBL" id="KAI9549740.1"/>
    </source>
</evidence>
<organism evidence="1 2">
    <name type="scientific">Daphnia sinensis</name>
    <dbReference type="NCBI Taxonomy" id="1820382"/>
    <lineage>
        <taxon>Eukaryota</taxon>
        <taxon>Metazoa</taxon>
        <taxon>Ecdysozoa</taxon>
        <taxon>Arthropoda</taxon>
        <taxon>Crustacea</taxon>
        <taxon>Branchiopoda</taxon>
        <taxon>Diplostraca</taxon>
        <taxon>Cladocera</taxon>
        <taxon>Anomopoda</taxon>
        <taxon>Daphniidae</taxon>
        <taxon>Daphnia</taxon>
        <taxon>Daphnia similis group</taxon>
    </lineage>
</organism>
<protein>
    <submittedName>
        <fullName evidence="1">Uncharacterized protein</fullName>
    </submittedName>
</protein>
<dbReference type="EMBL" id="WJBH02000273">
    <property type="protein sequence ID" value="KAI9549740.1"/>
    <property type="molecule type" value="Genomic_DNA"/>
</dbReference>
<dbReference type="SUPFAM" id="SSF56935">
    <property type="entry name" value="Porins"/>
    <property type="match status" value="1"/>
</dbReference>
<dbReference type="Proteomes" id="UP000820818">
    <property type="component" value="Unassembled WGS sequence"/>
</dbReference>
<comment type="caution">
    <text evidence="1">The sequence shown here is derived from an EMBL/GenBank/DDBJ whole genome shotgun (WGS) entry which is preliminary data.</text>
</comment>
<dbReference type="AlphaFoldDB" id="A0AAD5KUF5"/>
<accession>A0AAD5KUF5</accession>
<gene>
    <name evidence="1" type="ORF">GHT06_003998</name>
</gene>
<name>A0AAD5KUF5_9CRUS</name>
<dbReference type="Gene3D" id="2.170.130.10">
    <property type="entry name" value="TonB-dependent receptor, plug domain"/>
    <property type="match status" value="1"/>
</dbReference>
<keyword evidence="2" id="KW-1185">Reference proteome</keyword>
<proteinExistence type="predicted"/>
<sequence>MPVTMKGDTLTYKTDAFTTGTERKLGDVLEKLPGFQVDDNGEVKVQGKKVDKVLVDGKTFFDGDTKLATKNLPANAVDRVQVLKNFNEISPIRGLDNDETLALNIQLKEGKKNMVFGDLTGGAGPQKRYLGHANTFYYAPKLNLNLIADANNIGELPLRCRLFSVQWRNGRSRKQIRILDQSKFRGIGYSDGAA</sequence>
<dbReference type="InterPro" id="IPR037066">
    <property type="entry name" value="Plug_dom_sf"/>
</dbReference>
<evidence type="ECO:0000313" key="2">
    <source>
        <dbReference type="Proteomes" id="UP000820818"/>
    </source>
</evidence>